<feature type="compositionally biased region" description="Basic residues" evidence="1">
    <location>
        <begin position="85"/>
        <end position="96"/>
    </location>
</feature>
<feature type="compositionally biased region" description="Polar residues" evidence="1">
    <location>
        <begin position="29"/>
        <end position="43"/>
    </location>
</feature>
<sequence>MAEGQDHPFKPKRPKESREGDSGDRLVAHTSQNDAAVHGQNNPCIEKQIGNGQVGDSGQAEYKSDQRKPKYNHISHGKTGNPESKKKKGKNYRTGRKQIQGDRSQAELKQRKHGPVTSARGECGPRISGRGHGLAELGQRRDTRTVPDLGNTQRNYSEVARLLRPQSTKVDFYLLIIGDYSVVQTNIHLGHDEVIPLELVHGHSNLWRYSAMLPGNPIKHQFKYKYDTRTKGQDIKIPFVGMRNNDPTCCVELSERRVESQAQFDVFRFPEDKQYFSETIPKAIIFYLKLLLQAVHSSSISETLTQIESLPFITLSVKHVKECVNWIVNHATGYSVSDVQRLYLCITLGHLKNSLSPLPFPKDDKTAEACDRLLRCLNVCVDCNFLSTSSLKCLKKIAVILVENSNTPGWLTLATHFYLYLGIEFVIDTNNSRGLNYRYDVKEYKKMACALLSHIKKRNGNDQAAHQNLLDLVLDHAPNLEAASEIFESVDFCWFFTNEDDKVKFYQGTTRGTSTQKKSVGAKLIEFYNILEKIHGRTNKFLFSTLLEYSKSDEELNDEYAEIFQRSIISGKYLDMNQVLAVLMELSKSKSILRQNLLLEILSKELFEQQWRTTQLARKVEICKSWVITRMVNNSRARSLGGADKIAAVYGAIDAIMQCSLNISNKPLAQNLSTYAAERLLRNEDAISFLQTFVRIEKCVAVVQECYISHVRKILVQAPKVVKKSSMFLKECSNS</sequence>
<proteinExistence type="predicted"/>
<gene>
    <name evidence="2" type="ORF">PACLA_8A045372</name>
</gene>
<feature type="region of interest" description="Disordered" evidence="1">
    <location>
        <begin position="1"/>
        <end position="133"/>
    </location>
</feature>
<evidence type="ECO:0000256" key="1">
    <source>
        <dbReference type="SAM" id="MobiDB-lite"/>
    </source>
</evidence>
<reference evidence="2" key="1">
    <citation type="submission" date="2020-04" db="EMBL/GenBank/DDBJ databases">
        <authorList>
            <person name="Alioto T."/>
            <person name="Alioto T."/>
            <person name="Gomez Garrido J."/>
        </authorList>
    </citation>
    <scope>NUCLEOTIDE SEQUENCE</scope>
    <source>
        <strain evidence="2">A484AB</strain>
    </source>
</reference>
<dbReference type="AlphaFoldDB" id="A0A6S7KCI2"/>
<dbReference type="Proteomes" id="UP001152795">
    <property type="component" value="Unassembled WGS sequence"/>
</dbReference>
<dbReference type="EMBL" id="CACRXK020009883">
    <property type="protein sequence ID" value="CAB4018168.1"/>
    <property type="molecule type" value="Genomic_DNA"/>
</dbReference>
<accession>A0A6S7KCI2</accession>
<feature type="compositionally biased region" description="Basic and acidic residues" evidence="1">
    <location>
        <begin position="1"/>
        <end position="27"/>
    </location>
</feature>
<feature type="non-terminal residue" evidence="2">
    <location>
        <position position="1"/>
    </location>
</feature>
<name>A0A6S7KCI2_PARCT</name>
<evidence type="ECO:0000313" key="2">
    <source>
        <dbReference type="EMBL" id="CAB4018168.1"/>
    </source>
</evidence>
<dbReference type="OrthoDB" id="10495609at2759"/>
<keyword evidence="3" id="KW-1185">Reference proteome</keyword>
<comment type="caution">
    <text evidence="2">The sequence shown here is derived from an EMBL/GenBank/DDBJ whole genome shotgun (WGS) entry which is preliminary data.</text>
</comment>
<evidence type="ECO:0000313" key="3">
    <source>
        <dbReference type="Proteomes" id="UP001152795"/>
    </source>
</evidence>
<organism evidence="2 3">
    <name type="scientific">Paramuricea clavata</name>
    <name type="common">Red gorgonian</name>
    <name type="synonym">Violescent sea-whip</name>
    <dbReference type="NCBI Taxonomy" id="317549"/>
    <lineage>
        <taxon>Eukaryota</taxon>
        <taxon>Metazoa</taxon>
        <taxon>Cnidaria</taxon>
        <taxon>Anthozoa</taxon>
        <taxon>Octocorallia</taxon>
        <taxon>Malacalcyonacea</taxon>
        <taxon>Plexauridae</taxon>
        <taxon>Paramuricea</taxon>
    </lineage>
</organism>
<protein>
    <submittedName>
        <fullName evidence="2">Uncharacterized protein</fullName>
    </submittedName>
</protein>